<dbReference type="InterPro" id="IPR006186">
    <property type="entry name" value="Ser/Thr-sp_prot-phosphatase"/>
</dbReference>
<dbReference type="InterPro" id="IPR050126">
    <property type="entry name" value="Ap4A_hydrolase"/>
</dbReference>
<feature type="domain" description="Calcineurin-like phosphoesterase" evidence="1">
    <location>
        <begin position="37"/>
        <end position="221"/>
    </location>
</feature>
<dbReference type="SUPFAM" id="SSF56300">
    <property type="entry name" value="Metallo-dependent phosphatases"/>
    <property type="match status" value="1"/>
</dbReference>
<dbReference type="RefSeq" id="WP_251934282.1">
    <property type="nucleotide sequence ID" value="NZ_CP098747.1"/>
</dbReference>
<reference evidence="2" key="1">
    <citation type="submission" date="2022-06" db="EMBL/GenBank/DDBJ databases">
        <title>Sneathiella actinostolidae sp. nov., isolated from a sea anemonein the Western Pacific Ocean.</title>
        <authorList>
            <person name="Wei M.J."/>
        </authorList>
    </citation>
    <scope>NUCLEOTIDE SEQUENCE</scope>
    <source>
        <strain evidence="2">PHK-P5</strain>
    </source>
</reference>
<organism evidence="2 3">
    <name type="scientific">Sneathiella marina</name>
    <dbReference type="NCBI Taxonomy" id="2950108"/>
    <lineage>
        <taxon>Bacteria</taxon>
        <taxon>Pseudomonadati</taxon>
        <taxon>Pseudomonadota</taxon>
        <taxon>Alphaproteobacteria</taxon>
        <taxon>Sneathiellales</taxon>
        <taxon>Sneathiellaceae</taxon>
        <taxon>Sneathiella</taxon>
    </lineage>
</organism>
<dbReference type="PANTHER" id="PTHR42850:SF4">
    <property type="entry name" value="ZINC-DEPENDENT ENDOPOLYPHOSPHATASE"/>
    <property type="match status" value="1"/>
</dbReference>
<evidence type="ECO:0000313" key="2">
    <source>
        <dbReference type="EMBL" id="USG61295.1"/>
    </source>
</evidence>
<accession>A0ABY4W282</accession>
<evidence type="ECO:0000313" key="3">
    <source>
        <dbReference type="Proteomes" id="UP001056291"/>
    </source>
</evidence>
<sequence length="261" mass="29387">MALPRISTMVSKLTHKAQGETIPLADARMPADELAFVIGDIHGRNDLLLSVIERITTHEYVPDYQKRHIVFLGDYVDRGKMSKEVIQTLIDLDLPEFNIVTLDGNHEASMRGFLENPVKGKRWLHYGGDATLRSYGIDVSLDDLTEADLVAKSAELEMALSPSHKKFLYGLTGHYSLGDFFFTHAGINPKRVLAEQSERDLLWIRSEFLTHDGLYEKVIVHGHSISAQPEFRDNRIGIDTGAFYSNDLTCLVLYGNSKKIL</sequence>
<name>A0ABY4W282_9PROT</name>
<evidence type="ECO:0000259" key="1">
    <source>
        <dbReference type="Pfam" id="PF00149"/>
    </source>
</evidence>
<gene>
    <name evidence="2" type="ORF">NBZ79_19235</name>
</gene>
<dbReference type="EMBL" id="CP098747">
    <property type="protein sequence ID" value="USG61295.1"/>
    <property type="molecule type" value="Genomic_DNA"/>
</dbReference>
<protein>
    <submittedName>
        <fullName evidence="2">Metallophosphoesterase</fullName>
    </submittedName>
</protein>
<dbReference type="PRINTS" id="PR00114">
    <property type="entry name" value="STPHPHTASE"/>
</dbReference>
<dbReference type="Gene3D" id="3.60.21.10">
    <property type="match status" value="1"/>
</dbReference>
<dbReference type="Proteomes" id="UP001056291">
    <property type="component" value="Chromosome"/>
</dbReference>
<dbReference type="PANTHER" id="PTHR42850">
    <property type="entry name" value="METALLOPHOSPHOESTERASE"/>
    <property type="match status" value="1"/>
</dbReference>
<dbReference type="Pfam" id="PF00149">
    <property type="entry name" value="Metallophos"/>
    <property type="match status" value="1"/>
</dbReference>
<dbReference type="CDD" id="cd00144">
    <property type="entry name" value="MPP_PPP_family"/>
    <property type="match status" value="1"/>
</dbReference>
<dbReference type="InterPro" id="IPR029052">
    <property type="entry name" value="Metallo-depent_PP-like"/>
</dbReference>
<proteinExistence type="predicted"/>
<keyword evidence="3" id="KW-1185">Reference proteome</keyword>
<dbReference type="InterPro" id="IPR004843">
    <property type="entry name" value="Calcineurin-like_PHP"/>
</dbReference>